<evidence type="ECO:0000256" key="8">
    <source>
        <dbReference type="ARBA" id="ARBA00022691"/>
    </source>
</evidence>
<organism evidence="10 12">
    <name type="scientific">Nitrosomonas communis</name>
    <dbReference type="NCBI Taxonomy" id="44574"/>
    <lineage>
        <taxon>Bacteria</taxon>
        <taxon>Pseudomonadati</taxon>
        <taxon>Pseudomonadota</taxon>
        <taxon>Betaproteobacteria</taxon>
        <taxon>Nitrosomonadales</taxon>
        <taxon>Nitrosomonadaceae</taxon>
        <taxon>Nitrosomonas</taxon>
    </lineage>
</organism>
<dbReference type="InterPro" id="IPR008854">
    <property type="entry name" value="TPMT"/>
</dbReference>
<proteinExistence type="inferred from homology"/>
<dbReference type="SUPFAM" id="SSF53335">
    <property type="entry name" value="S-adenosyl-L-methionine-dependent methyltransferases"/>
    <property type="match status" value="1"/>
</dbReference>
<evidence type="ECO:0000313" key="10">
    <source>
        <dbReference type="EMBL" id="AKH36677.1"/>
    </source>
</evidence>
<gene>
    <name evidence="9" type="primary">tpm</name>
    <name evidence="10" type="ORF">AAW31_00745</name>
    <name evidence="11" type="ORF">BCL69_103512</name>
</gene>
<evidence type="ECO:0000256" key="6">
    <source>
        <dbReference type="ARBA" id="ARBA00022603"/>
    </source>
</evidence>
<dbReference type="OrthoDB" id="9778208at2"/>
<keyword evidence="7 9" id="KW-0808">Transferase</keyword>
<reference evidence="10 12" key="2">
    <citation type="journal article" date="2016" name="Genome Announc.">
        <title>Genome Sequence of Nitrosomonas communis Strain Nm2, a Mesophilic Ammonia-Oxidizing Bacterium Isolated from Mediterranean Soil.</title>
        <authorList>
            <person name="Kozlowski J.A."/>
            <person name="Kits K.D."/>
            <person name="Stein L.Y."/>
        </authorList>
    </citation>
    <scope>NUCLEOTIDE SEQUENCE [LARGE SCALE GENOMIC DNA]</scope>
    <source>
        <strain evidence="10 12">Nm2</strain>
    </source>
</reference>
<dbReference type="HAMAP" id="MF_00812">
    <property type="entry name" value="Thiopur_methtran"/>
    <property type="match status" value="1"/>
</dbReference>
<dbReference type="PANTHER" id="PTHR10259">
    <property type="entry name" value="THIOPURINE S-METHYLTRANSFERASE"/>
    <property type="match status" value="1"/>
</dbReference>
<dbReference type="EC" id="2.1.1.67" evidence="4 9"/>
<dbReference type="PANTHER" id="PTHR10259:SF11">
    <property type="entry name" value="THIOPURINE S-METHYLTRANSFERASE"/>
    <property type="match status" value="1"/>
</dbReference>
<name>A0A0F7KD65_9PROT</name>
<dbReference type="InterPro" id="IPR029063">
    <property type="entry name" value="SAM-dependent_MTases_sf"/>
</dbReference>
<protein>
    <recommendedName>
        <fullName evidence="4 9">Thiopurine S-methyltransferase</fullName>
        <ecNumber evidence="4 9">2.1.1.67</ecNumber>
    </recommendedName>
    <alternativeName>
        <fullName evidence="9">Thiopurine methyltransferase</fullName>
    </alternativeName>
</protein>
<dbReference type="AlphaFoldDB" id="A0A0F7KD65"/>
<evidence type="ECO:0000256" key="4">
    <source>
        <dbReference type="ARBA" id="ARBA00011905"/>
    </source>
</evidence>
<dbReference type="NCBIfam" id="NF009732">
    <property type="entry name" value="PRK13255.1"/>
    <property type="match status" value="1"/>
</dbReference>
<dbReference type="KEGG" id="nco:AAW31_00745"/>
<accession>A0A0F7KD65</accession>
<dbReference type="Pfam" id="PF05724">
    <property type="entry name" value="TPMT"/>
    <property type="match status" value="1"/>
</dbReference>
<dbReference type="GO" id="GO:0005737">
    <property type="term" value="C:cytoplasm"/>
    <property type="evidence" value="ECO:0007669"/>
    <property type="project" value="UniProtKB-SubCell"/>
</dbReference>
<keyword evidence="12" id="KW-1185">Reference proteome</keyword>
<dbReference type="GO" id="GO:0032259">
    <property type="term" value="P:methylation"/>
    <property type="evidence" value="ECO:0007669"/>
    <property type="project" value="UniProtKB-KW"/>
</dbReference>
<dbReference type="FunFam" id="3.40.50.150:FF:000101">
    <property type="entry name" value="Thiopurine S-methyltransferase"/>
    <property type="match status" value="1"/>
</dbReference>
<evidence type="ECO:0000256" key="9">
    <source>
        <dbReference type="HAMAP-Rule" id="MF_00812"/>
    </source>
</evidence>
<keyword evidence="8 9" id="KW-0949">S-adenosyl-L-methionine</keyword>
<dbReference type="InterPro" id="IPR022474">
    <property type="entry name" value="Thiopur_S-MeTfrase_Se/Te_detox"/>
</dbReference>
<evidence type="ECO:0000256" key="3">
    <source>
        <dbReference type="ARBA" id="ARBA00008145"/>
    </source>
</evidence>
<feature type="binding site" evidence="9">
    <location>
        <position position="66"/>
    </location>
    <ligand>
        <name>S-adenosyl-L-methionine</name>
        <dbReference type="ChEBI" id="CHEBI:59789"/>
    </ligand>
</feature>
<dbReference type="GO" id="GO:0008119">
    <property type="term" value="F:thiopurine S-methyltransferase activity"/>
    <property type="evidence" value="ECO:0007669"/>
    <property type="project" value="UniProtKB-UniRule"/>
</dbReference>
<dbReference type="PIRSF" id="PIRSF023956">
    <property type="entry name" value="Thiopurine_S-methyltransferase"/>
    <property type="match status" value="1"/>
</dbReference>
<evidence type="ECO:0000256" key="5">
    <source>
        <dbReference type="ARBA" id="ARBA00022490"/>
    </source>
</evidence>
<keyword evidence="6 9" id="KW-0489">Methyltransferase</keyword>
<dbReference type="PROSITE" id="PS51585">
    <property type="entry name" value="SAM_MT_TPMT"/>
    <property type="match status" value="1"/>
</dbReference>
<evidence type="ECO:0000313" key="11">
    <source>
        <dbReference type="EMBL" id="TYP85835.1"/>
    </source>
</evidence>
<reference evidence="11 13" key="3">
    <citation type="submission" date="2019-07" db="EMBL/GenBank/DDBJ databases">
        <title>Active sludge and wastewater microbial communities from Klosterneuburg, Austria.</title>
        <authorList>
            <person name="Wagner M."/>
        </authorList>
    </citation>
    <scope>NUCLEOTIDE SEQUENCE [LARGE SCALE GENOMIC DNA]</scope>
    <source>
        <strain evidence="11 13">Nm2</strain>
    </source>
</reference>
<dbReference type="GO" id="GO:0010038">
    <property type="term" value="P:response to metal ion"/>
    <property type="evidence" value="ECO:0007669"/>
    <property type="project" value="InterPro"/>
</dbReference>
<dbReference type="NCBIfam" id="TIGR03840">
    <property type="entry name" value="TMPT_Se_Te"/>
    <property type="match status" value="1"/>
</dbReference>
<reference evidence="12" key="1">
    <citation type="submission" date="2015-05" db="EMBL/GenBank/DDBJ databases">
        <title>Draft genome of Nitrosomonas communis strain Nm2.</title>
        <authorList>
            <person name="Kozlowski J.A."/>
            <person name="Kits K.D."/>
            <person name="Stein L.Y."/>
        </authorList>
    </citation>
    <scope>NUCLEOTIDE SEQUENCE [LARGE SCALE GENOMIC DNA]</scope>
    <source>
        <strain evidence="12">Nm2</strain>
    </source>
</reference>
<dbReference type="InterPro" id="IPR025835">
    <property type="entry name" value="Thiopurine_S-MeTrfase"/>
</dbReference>
<evidence type="ECO:0000313" key="13">
    <source>
        <dbReference type="Proteomes" id="UP000324176"/>
    </source>
</evidence>
<dbReference type="PATRIC" id="fig|44574.3.peg.186"/>
<comment type="subcellular location">
    <subcellularLocation>
        <location evidence="2 9">Cytoplasm</location>
    </subcellularLocation>
</comment>
<feature type="binding site" evidence="9">
    <location>
        <position position="45"/>
    </location>
    <ligand>
        <name>S-adenosyl-L-methionine</name>
        <dbReference type="ChEBI" id="CHEBI:59789"/>
    </ligand>
</feature>
<evidence type="ECO:0000256" key="7">
    <source>
        <dbReference type="ARBA" id="ARBA00022679"/>
    </source>
</evidence>
<comment type="catalytic activity">
    <reaction evidence="1 9">
        <text>S-adenosyl-L-methionine + a thiopurine = S-adenosyl-L-homocysteine + a thiopurine S-methylether.</text>
        <dbReference type="EC" id="2.1.1.67"/>
    </reaction>
</comment>
<dbReference type="Gene3D" id="3.40.50.150">
    <property type="entry name" value="Vaccinia Virus protein VP39"/>
    <property type="match status" value="1"/>
</dbReference>
<feature type="binding site" evidence="9">
    <location>
        <position position="10"/>
    </location>
    <ligand>
        <name>S-adenosyl-L-methionine</name>
        <dbReference type="ChEBI" id="CHEBI:59789"/>
    </ligand>
</feature>
<dbReference type="Proteomes" id="UP000034156">
    <property type="component" value="Chromosome"/>
</dbReference>
<keyword evidence="5 9" id="KW-0963">Cytoplasm</keyword>
<feature type="binding site" evidence="9">
    <location>
        <position position="123"/>
    </location>
    <ligand>
        <name>S-adenosyl-L-methionine</name>
        <dbReference type="ChEBI" id="CHEBI:59789"/>
    </ligand>
</feature>
<evidence type="ECO:0000256" key="1">
    <source>
        <dbReference type="ARBA" id="ARBA00000903"/>
    </source>
</evidence>
<dbReference type="RefSeq" id="WP_046848780.1">
    <property type="nucleotide sequence ID" value="NZ_CP011451.1"/>
</dbReference>
<comment type="similarity">
    <text evidence="3 9">Belongs to the class I-like SAM-binding methyltransferase superfamily. TPMT family.</text>
</comment>
<evidence type="ECO:0000313" key="12">
    <source>
        <dbReference type="Proteomes" id="UP000034156"/>
    </source>
</evidence>
<dbReference type="EMBL" id="CP011451">
    <property type="protein sequence ID" value="AKH36677.1"/>
    <property type="molecule type" value="Genomic_DNA"/>
</dbReference>
<sequence>MEASYWHQRWQQGEIGFHESQVHPALVEHLSRLNLTKGARLFLPLCGKTLDIAWLLANNYRIVGAELSSIAINELFAALGLVPEITPVGALSRYSAKNIDIWVGDIFDLTSSLLGAVDAIYDRAALVALPEHMRNRYAAHLIVLTHATPQLLITYEYDQHLYDGPPFSVPEKELKQHYGGTYQLQQMAQDQIAGGLKGKVEASTVIWLLQRKKT</sequence>
<dbReference type="Proteomes" id="UP000324176">
    <property type="component" value="Unassembled WGS sequence"/>
</dbReference>
<evidence type="ECO:0000256" key="2">
    <source>
        <dbReference type="ARBA" id="ARBA00004496"/>
    </source>
</evidence>
<dbReference type="EMBL" id="VNHT01000035">
    <property type="protein sequence ID" value="TYP85835.1"/>
    <property type="molecule type" value="Genomic_DNA"/>
</dbReference>